<reference evidence="1" key="2">
    <citation type="submission" date="2020-11" db="EMBL/GenBank/DDBJ databases">
        <authorList>
            <person name="McCartney M.A."/>
            <person name="Auch B."/>
            <person name="Kono T."/>
            <person name="Mallez S."/>
            <person name="Becker A."/>
            <person name="Gohl D.M."/>
            <person name="Silverstein K.A.T."/>
            <person name="Koren S."/>
            <person name="Bechman K.B."/>
            <person name="Herman A."/>
            <person name="Abrahante J.E."/>
            <person name="Garbe J."/>
        </authorList>
    </citation>
    <scope>NUCLEOTIDE SEQUENCE</scope>
    <source>
        <strain evidence="1">Duluth1</strain>
        <tissue evidence="1">Whole animal</tissue>
    </source>
</reference>
<evidence type="ECO:0000313" key="1">
    <source>
        <dbReference type="EMBL" id="KAH3864358.1"/>
    </source>
</evidence>
<dbReference type="AlphaFoldDB" id="A0A9D4REB7"/>
<dbReference type="EMBL" id="JAIWYP010000002">
    <property type="protein sequence ID" value="KAH3864358.1"/>
    <property type="molecule type" value="Genomic_DNA"/>
</dbReference>
<sequence length="84" mass="9821">MVLKFFSHEREFSRLFIQKVHLISKVNQVFDNLLNIIRIHRGWFQTCKPLLSSIKPANQRLTHFLELLVDADDVFEGLGPLFGP</sequence>
<name>A0A9D4REB7_DREPO</name>
<comment type="caution">
    <text evidence="1">The sequence shown here is derived from an EMBL/GenBank/DDBJ whole genome shotgun (WGS) entry which is preliminary data.</text>
</comment>
<reference evidence="1" key="1">
    <citation type="journal article" date="2019" name="bioRxiv">
        <title>The Genome of the Zebra Mussel, Dreissena polymorpha: A Resource for Invasive Species Research.</title>
        <authorList>
            <person name="McCartney M.A."/>
            <person name="Auch B."/>
            <person name="Kono T."/>
            <person name="Mallez S."/>
            <person name="Zhang Y."/>
            <person name="Obille A."/>
            <person name="Becker A."/>
            <person name="Abrahante J.E."/>
            <person name="Garbe J."/>
            <person name="Badalamenti J.P."/>
            <person name="Herman A."/>
            <person name="Mangelson H."/>
            <person name="Liachko I."/>
            <person name="Sullivan S."/>
            <person name="Sone E.D."/>
            <person name="Koren S."/>
            <person name="Silverstein K.A.T."/>
            <person name="Beckman K.B."/>
            <person name="Gohl D.M."/>
        </authorList>
    </citation>
    <scope>NUCLEOTIDE SEQUENCE</scope>
    <source>
        <strain evidence="1">Duluth1</strain>
        <tissue evidence="1">Whole animal</tissue>
    </source>
</reference>
<evidence type="ECO:0000313" key="2">
    <source>
        <dbReference type="Proteomes" id="UP000828390"/>
    </source>
</evidence>
<proteinExistence type="predicted"/>
<dbReference type="Proteomes" id="UP000828390">
    <property type="component" value="Unassembled WGS sequence"/>
</dbReference>
<keyword evidence="2" id="KW-1185">Reference proteome</keyword>
<protein>
    <submittedName>
        <fullName evidence="1">Uncharacterized protein</fullName>
    </submittedName>
</protein>
<accession>A0A9D4REB7</accession>
<organism evidence="1 2">
    <name type="scientific">Dreissena polymorpha</name>
    <name type="common">Zebra mussel</name>
    <name type="synonym">Mytilus polymorpha</name>
    <dbReference type="NCBI Taxonomy" id="45954"/>
    <lineage>
        <taxon>Eukaryota</taxon>
        <taxon>Metazoa</taxon>
        <taxon>Spiralia</taxon>
        <taxon>Lophotrochozoa</taxon>
        <taxon>Mollusca</taxon>
        <taxon>Bivalvia</taxon>
        <taxon>Autobranchia</taxon>
        <taxon>Heteroconchia</taxon>
        <taxon>Euheterodonta</taxon>
        <taxon>Imparidentia</taxon>
        <taxon>Neoheterodontei</taxon>
        <taxon>Myida</taxon>
        <taxon>Dreissenoidea</taxon>
        <taxon>Dreissenidae</taxon>
        <taxon>Dreissena</taxon>
    </lineage>
</organism>
<gene>
    <name evidence="1" type="ORF">DPMN_027375</name>
</gene>